<proteinExistence type="predicted"/>
<reference evidence="1 2" key="1">
    <citation type="submission" date="2023-11" db="EMBL/GenBank/DDBJ databases">
        <authorList>
            <person name="Okamura Y."/>
        </authorList>
    </citation>
    <scope>NUCLEOTIDE SEQUENCE [LARGE SCALE GENOMIC DNA]</scope>
</reference>
<protein>
    <submittedName>
        <fullName evidence="1">Uncharacterized protein</fullName>
    </submittedName>
</protein>
<evidence type="ECO:0000313" key="2">
    <source>
        <dbReference type="Proteomes" id="UP001497472"/>
    </source>
</evidence>
<sequence>MEEIIDKLPTESVIIVKDTNNKQATKTEVMKGNPFIIPQHMRLFSNTSKIKKEPKEPFIMDEAKTVCDIDETFFNIIEGRPLRQFSDIKVYMTNIRDITLFKANAAYLKDQMIQIDTAKSDELEEYENIERMYNSIKSSFVNFAKESFDSAKRREKLCKEREYLVDMIIEKLNELSFTYNKLRNEVDSLEAVFEILSKYGEFLYHMSPASWKNVNTNIFLKKQTGVLRALFSDIYTPSTPTEPKFNDFITMCNNNQPKLYFKRPAQLIHIFEELSKQCLNYMQVDVVTTNIKSTVLRRRDFLRAIIENEADEVTGIISYYEKQVQFLEFKETEYKTKFYRLLSTQFHDLYASYDATKIFTCLQYVHTQVLRTQEDPKDSITTLAHNLENLYIEIMSQFDALDQKVVKSATRELFAEDRKMMKRALFAQRTLKECDILTKSLYSSFESSRRQRQ</sequence>
<evidence type="ECO:0000313" key="1">
    <source>
        <dbReference type="EMBL" id="CAK1540654.1"/>
    </source>
</evidence>
<organism evidence="1 2">
    <name type="scientific">Leptosia nina</name>
    <dbReference type="NCBI Taxonomy" id="320188"/>
    <lineage>
        <taxon>Eukaryota</taxon>
        <taxon>Metazoa</taxon>
        <taxon>Ecdysozoa</taxon>
        <taxon>Arthropoda</taxon>
        <taxon>Hexapoda</taxon>
        <taxon>Insecta</taxon>
        <taxon>Pterygota</taxon>
        <taxon>Neoptera</taxon>
        <taxon>Endopterygota</taxon>
        <taxon>Lepidoptera</taxon>
        <taxon>Glossata</taxon>
        <taxon>Ditrysia</taxon>
        <taxon>Papilionoidea</taxon>
        <taxon>Pieridae</taxon>
        <taxon>Pierinae</taxon>
        <taxon>Leptosia</taxon>
    </lineage>
</organism>
<dbReference type="AlphaFoldDB" id="A0AAV1IU71"/>
<comment type="caution">
    <text evidence="1">The sequence shown here is derived from an EMBL/GenBank/DDBJ whole genome shotgun (WGS) entry which is preliminary data.</text>
</comment>
<gene>
    <name evidence="1" type="ORF">LNINA_LOCUS692</name>
</gene>
<dbReference type="Proteomes" id="UP001497472">
    <property type="component" value="Unassembled WGS sequence"/>
</dbReference>
<accession>A0AAV1IU71</accession>
<name>A0AAV1IU71_9NEOP</name>
<dbReference type="EMBL" id="CAVLEF010000001">
    <property type="protein sequence ID" value="CAK1540654.1"/>
    <property type="molecule type" value="Genomic_DNA"/>
</dbReference>
<keyword evidence="2" id="KW-1185">Reference proteome</keyword>